<evidence type="ECO:0000256" key="3">
    <source>
        <dbReference type="ARBA" id="ARBA00022801"/>
    </source>
</evidence>
<dbReference type="GO" id="GO:0004099">
    <property type="term" value="F:chitin deacetylase activity"/>
    <property type="evidence" value="ECO:0007669"/>
    <property type="project" value="UniProtKB-EC"/>
</dbReference>
<protein>
    <recommendedName>
        <fullName evidence="6">chitin deacetylase</fullName>
        <ecNumber evidence="6">3.5.1.41</ecNumber>
    </recommendedName>
</protein>
<dbReference type="GO" id="GO:0005628">
    <property type="term" value="C:prospore membrane"/>
    <property type="evidence" value="ECO:0007669"/>
    <property type="project" value="TreeGrafter"/>
</dbReference>
<keyword evidence="4" id="KW-0624">Polysaccharide degradation</keyword>
<dbReference type="GO" id="GO:0006032">
    <property type="term" value="P:chitin catabolic process"/>
    <property type="evidence" value="ECO:0007669"/>
    <property type="project" value="UniProtKB-KW"/>
</dbReference>
<evidence type="ECO:0000256" key="7">
    <source>
        <dbReference type="ARBA" id="ARBA00048494"/>
    </source>
</evidence>
<dbReference type="OrthoDB" id="2125469at2759"/>
<dbReference type="Pfam" id="PF01522">
    <property type="entry name" value="Polysacc_deac_1"/>
    <property type="match status" value="1"/>
</dbReference>
<feature type="domain" description="NodB homology" evidence="8">
    <location>
        <begin position="66"/>
        <end position="258"/>
    </location>
</feature>
<gene>
    <name evidence="9" type="ORF">CANCADRAFT_24252</name>
</gene>
<comment type="cofactor">
    <cofactor evidence="1">
        <name>Co(2+)</name>
        <dbReference type="ChEBI" id="CHEBI:48828"/>
    </cofactor>
</comment>
<organism evidence="9 10">
    <name type="scientific">Tortispora caseinolytica NRRL Y-17796</name>
    <dbReference type="NCBI Taxonomy" id="767744"/>
    <lineage>
        <taxon>Eukaryota</taxon>
        <taxon>Fungi</taxon>
        <taxon>Dikarya</taxon>
        <taxon>Ascomycota</taxon>
        <taxon>Saccharomycotina</taxon>
        <taxon>Trigonopsidomycetes</taxon>
        <taxon>Trigonopsidales</taxon>
        <taxon>Trigonopsidaceae</taxon>
        <taxon>Tortispora</taxon>
    </lineage>
</organism>
<evidence type="ECO:0000256" key="4">
    <source>
        <dbReference type="ARBA" id="ARBA00023024"/>
    </source>
</evidence>
<dbReference type="PANTHER" id="PTHR10587:SF133">
    <property type="entry name" value="CHITIN DEACETYLASE 1-RELATED"/>
    <property type="match status" value="1"/>
</dbReference>
<dbReference type="InterPro" id="IPR050248">
    <property type="entry name" value="Polysacc_deacetylase_ArnD"/>
</dbReference>
<evidence type="ECO:0000313" key="10">
    <source>
        <dbReference type="Proteomes" id="UP000095023"/>
    </source>
</evidence>
<evidence type="ECO:0000256" key="6">
    <source>
        <dbReference type="ARBA" id="ARBA00024056"/>
    </source>
</evidence>
<evidence type="ECO:0000313" key="9">
    <source>
        <dbReference type="EMBL" id="ODV90742.1"/>
    </source>
</evidence>
<dbReference type="EC" id="3.5.1.41" evidence="6"/>
<proteinExistence type="predicted"/>
<reference evidence="10" key="1">
    <citation type="submission" date="2016-02" db="EMBL/GenBank/DDBJ databases">
        <title>Comparative genomics of biotechnologically important yeasts.</title>
        <authorList>
            <consortium name="DOE Joint Genome Institute"/>
            <person name="Riley R."/>
            <person name="Haridas S."/>
            <person name="Wolfe K.H."/>
            <person name="Lopes M.R."/>
            <person name="Hittinger C.T."/>
            <person name="Goker M."/>
            <person name="Salamov A."/>
            <person name="Wisecaver J."/>
            <person name="Long T.M."/>
            <person name="Aerts A.L."/>
            <person name="Barry K."/>
            <person name="Choi C."/>
            <person name="Clum A."/>
            <person name="Coughlan A.Y."/>
            <person name="Deshpande S."/>
            <person name="Douglass A.P."/>
            <person name="Hanson S.J."/>
            <person name="Klenk H.-P."/>
            <person name="Labutti K."/>
            <person name="Lapidus A."/>
            <person name="Lindquist E."/>
            <person name="Lipzen A."/>
            <person name="Meier-Kolthoff J.P."/>
            <person name="Ohm R.A."/>
            <person name="Otillar R.P."/>
            <person name="Pangilinan J."/>
            <person name="Peng Y."/>
            <person name="Rokas A."/>
            <person name="Rosa C.A."/>
            <person name="Scheuner C."/>
            <person name="Sibirny A.A."/>
            <person name="Slot J.C."/>
            <person name="Stielow J.B."/>
            <person name="Sun H."/>
            <person name="Kurtzman C.P."/>
            <person name="Blackwell M."/>
            <person name="Jeffries T.W."/>
            <person name="Grigoriev I.V."/>
        </authorList>
    </citation>
    <scope>NUCLEOTIDE SEQUENCE [LARGE SCALE GENOMIC DNA]</scope>
    <source>
        <strain evidence="10">NRRL Y-17796</strain>
    </source>
</reference>
<dbReference type="PROSITE" id="PS51677">
    <property type="entry name" value="NODB"/>
    <property type="match status" value="1"/>
</dbReference>
<dbReference type="Gene3D" id="3.20.20.370">
    <property type="entry name" value="Glycoside hydrolase/deacetylase"/>
    <property type="match status" value="1"/>
</dbReference>
<keyword evidence="3" id="KW-0378">Hydrolase</keyword>
<comment type="catalytic activity">
    <reaction evidence="7">
        <text>[(1-&gt;4)-N-acetyl-beta-D-glucosaminyl](n) + n H2O = chitosan + n acetate</text>
        <dbReference type="Rhea" id="RHEA:10464"/>
        <dbReference type="Rhea" id="RHEA-COMP:9593"/>
        <dbReference type="Rhea" id="RHEA-COMP:9597"/>
        <dbReference type="ChEBI" id="CHEBI:15377"/>
        <dbReference type="ChEBI" id="CHEBI:17029"/>
        <dbReference type="ChEBI" id="CHEBI:30089"/>
        <dbReference type="ChEBI" id="CHEBI:57704"/>
        <dbReference type="EC" id="3.5.1.41"/>
    </reaction>
    <physiologicalReaction direction="left-to-right" evidence="7">
        <dbReference type="Rhea" id="RHEA:10465"/>
    </physiologicalReaction>
</comment>
<dbReference type="EMBL" id="KV453842">
    <property type="protein sequence ID" value="ODV90742.1"/>
    <property type="molecule type" value="Genomic_DNA"/>
</dbReference>
<keyword evidence="4" id="KW-0119">Carbohydrate metabolism</keyword>
<dbReference type="GO" id="GO:0030476">
    <property type="term" value="P:ascospore wall assembly"/>
    <property type="evidence" value="ECO:0007669"/>
    <property type="project" value="TreeGrafter"/>
</dbReference>
<evidence type="ECO:0000256" key="5">
    <source>
        <dbReference type="ARBA" id="ARBA00023285"/>
    </source>
</evidence>
<sequence length="262" mass="29491">MPQWLKDLTGRKFWPDETPPYIDMSIDFSDVPVVNMRLYGDCALPPGTCAFECNQCFRPGDIVSCKSLSQSFDDGPTSQTVHLLDHLESTGQKATFFIPGTSAVKFPHLVRREYDQGHVVGLHTWSHPFLPSLSNEAIAAQMQWSIWAINATIGKVPKYFRPPFAGMDDRVRAIVKKFNVDLVLWDRDTFDWRLNLADSGETNELSVLESIEMWRNQNGGGLILQHDSSSKLVKLSIKASKLIGPKGQLTVDKCYKGGRPYQ</sequence>
<dbReference type="PANTHER" id="PTHR10587">
    <property type="entry name" value="GLYCOSYL TRANSFERASE-RELATED"/>
    <property type="match status" value="1"/>
</dbReference>
<dbReference type="Proteomes" id="UP000095023">
    <property type="component" value="Unassembled WGS sequence"/>
</dbReference>
<keyword evidence="10" id="KW-1185">Reference proteome</keyword>
<keyword evidence="2" id="KW-0479">Metal-binding</keyword>
<dbReference type="InterPro" id="IPR011330">
    <property type="entry name" value="Glyco_hydro/deAcase_b/a-brl"/>
</dbReference>
<accession>A0A1E4TG39</accession>
<evidence type="ECO:0000256" key="1">
    <source>
        <dbReference type="ARBA" id="ARBA00001941"/>
    </source>
</evidence>
<dbReference type="AlphaFoldDB" id="A0A1E4TG39"/>
<dbReference type="SUPFAM" id="SSF88713">
    <property type="entry name" value="Glycoside hydrolase/deacetylase"/>
    <property type="match status" value="1"/>
</dbReference>
<evidence type="ECO:0000256" key="2">
    <source>
        <dbReference type="ARBA" id="ARBA00022723"/>
    </source>
</evidence>
<dbReference type="GO" id="GO:0046872">
    <property type="term" value="F:metal ion binding"/>
    <property type="evidence" value="ECO:0007669"/>
    <property type="project" value="UniProtKB-KW"/>
</dbReference>
<name>A0A1E4TG39_9ASCO</name>
<keyword evidence="4" id="KW-0146">Chitin degradation</keyword>
<dbReference type="GO" id="GO:0005975">
    <property type="term" value="P:carbohydrate metabolic process"/>
    <property type="evidence" value="ECO:0007669"/>
    <property type="project" value="InterPro"/>
</dbReference>
<evidence type="ECO:0000259" key="8">
    <source>
        <dbReference type="PROSITE" id="PS51677"/>
    </source>
</evidence>
<dbReference type="InterPro" id="IPR002509">
    <property type="entry name" value="NODB_dom"/>
</dbReference>
<keyword evidence="5" id="KW-0170">Cobalt</keyword>